<dbReference type="Pfam" id="PF13581">
    <property type="entry name" value="HATPase_c_2"/>
    <property type="match status" value="1"/>
</dbReference>
<dbReference type="EMBL" id="LMWS01000013">
    <property type="protein sequence ID" value="KUN39044.1"/>
    <property type="molecule type" value="Genomic_DNA"/>
</dbReference>
<proteinExistence type="predicted"/>
<dbReference type="Proteomes" id="UP000053271">
    <property type="component" value="Unassembled WGS sequence"/>
</dbReference>
<evidence type="ECO:0000259" key="2">
    <source>
        <dbReference type="Pfam" id="PF13581"/>
    </source>
</evidence>
<dbReference type="PANTHER" id="PTHR35526">
    <property type="entry name" value="ANTI-SIGMA-F FACTOR RSBW-RELATED"/>
    <property type="match status" value="1"/>
</dbReference>
<keyword evidence="1" id="KW-0723">Serine/threonine-protein kinase</keyword>
<accession>A0A117QP31</accession>
<dbReference type="Gene3D" id="3.30.565.10">
    <property type="entry name" value="Histidine kinase-like ATPase, C-terminal domain"/>
    <property type="match status" value="1"/>
</dbReference>
<dbReference type="RefSeq" id="WP_067231344.1">
    <property type="nucleotide sequence ID" value="NZ_JBIBWU010000004.1"/>
</dbReference>
<dbReference type="PANTHER" id="PTHR35526:SF3">
    <property type="entry name" value="ANTI-SIGMA-F FACTOR RSBW"/>
    <property type="match status" value="1"/>
</dbReference>
<evidence type="ECO:0000313" key="4">
    <source>
        <dbReference type="Proteomes" id="UP000053271"/>
    </source>
</evidence>
<dbReference type="GO" id="GO:0004674">
    <property type="term" value="F:protein serine/threonine kinase activity"/>
    <property type="evidence" value="ECO:0007669"/>
    <property type="project" value="UniProtKB-KW"/>
</dbReference>
<keyword evidence="1" id="KW-0808">Transferase</keyword>
<protein>
    <recommendedName>
        <fullName evidence="2">Histidine kinase/HSP90-like ATPase domain-containing protein</fullName>
    </recommendedName>
</protein>
<dbReference type="InterPro" id="IPR036890">
    <property type="entry name" value="HATPase_C_sf"/>
</dbReference>
<evidence type="ECO:0000313" key="3">
    <source>
        <dbReference type="EMBL" id="KUN39044.1"/>
    </source>
</evidence>
<dbReference type="GeneID" id="91424888"/>
<dbReference type="InterPro" id="IPR050267">
    <property type="entry name" value="Anti-sigma-factor_SerPK"/>
</dbReference>
<dbReference type="CDD" id="cd16936">
    <property type="entry name" value="HATPase_RsbW-like"/>
    <property type="match status" value="1"/>
</dbReference>
<dbReference type="STRING" id="68231.AQJ30_09765"/>
<gene>
    <name evidence="3" type="ORF">AQJ30_09765</name>
</gene>
<evidence type="ECO:0000256" key="1">
    <source>
        <dbReference type="ARBA" id="ARBA00022527"/>
    </source>
</evidence>
<keyword evidence="4" id="KW-1185">Reference proteome</keyword>
<dbReference type="AlphaFoldDB" id="A0A117QP31"/>
<dbReference type="SUPFAM" id="SSF55874">
    <property type="entry name" value="ATPase domain of HSP90 chaperone/DNA topoisomerase II/histidine kinase"/>
    <property type="match status" value="1"/>
</dbReference>
<keyword evidence="1" id="KW-0418">Kinase</keyword>
<sequence length="140" mass="15329">MNGYIPPTPAAPRLPHYRLTLTVGDHSPRHLRRIARSLLAEWELAHLTDAVELALTEVVTNVHRHVPGRRCTVLLLRQPTGLRVEATDDAPPLPPVALTADPEAESGRGLLLLESLVDKWGVAPEPGGGKTVWCEWGHPD</sequence>
<organism evidence="3 4">
    <name type="scientific">Streptomyces longwoodensis</name>
    <dbReference type="NCBI Taxonomy" id="68231"/>
    <lineage>
        <taxon>Bacteria</taxon>
        <taxon>Bacillati</taxon>
        <taxon>Actinomycetota</taxon>
        <taxon>Actinomycetes</taxon>
        <taxon>Kitasatosporales</taxon>
        <taxon>Streptomycetaceae</taxon>
        <taxon>Streptomyces</taxon>
    </lineage>
</organism>
<reference evidence="3 4" key="1">
    <citation type="submission" date="2015-10" db="EMBL/GenBank/DDBJ databases">
        <title>Draft genome sequence of Streptomyces longwoodensis DSM 41677, type strain for the species Streptomyces longwoodensis.</title>
        <authorList>
            <person name="Ruckert C."/>
            <person name="Winkler A."/>
            <person name="Kalinowski J."/>
            <person name="Kampfer P."/>
            <person name="Glaeser S."/>
        </authorList>
    </citation>
    <scope>NUCLEOTIDE SEQUENCE [LARGE SCALE GENOMIC DNA]</scope>
    <source>
        <strain evidence="3 4">DSM 41677</strain>
    </source>
</reference>
<name>A0A117QP31_9ACTN</name>
<comment type="caution">
    <text evidence="3">The sequence shown here is derived from an EMBL/GenBank/DDBJ whole genome shotgun (WGS) entry which is preliminary data.</text>
</comment>
<dbReference type="InterPro" id="IPR003594">
    <property type="entry name" value="HATPase_dom"/>
</dbReference>
<feature type="domain" description="Histidine kinase/HSP90-like ATPase" evidence="2">
    <location>
        <begin position="29"/>
        <end position="133"/>
    </location>
</feature>